<dbReference type="PANTHER" id="PTHR46068:SF1">
    <property type="entry name" value="TRANSPOSASE IS30-LIKE HTH DOMAIN-CONTAINING PROTEIN"/>
    <property type="match status" value="1"/>
</dbReference>
<proteinExistence type="predicted"/>
<dbReference type="InterPro" id="IPR057667">
    <property type="entry name" value="HTH_SB"/>
</dbReference>
<protein>
    <submittedName>
        <fullName evidence="3">Transposable element Tcb1 transposase</fullName>
    </submittedName>
</protein>
<organism evidence="3 4">
    <name type="scientific">Octopus vulgaris</name>
    <name type="common">Common octopus</name>
    <dbReference type="NCBI Taxonomy" id="6645"/>
    <lineage>
        <taxon>Eukaryota</taxon>
        <taxon>Metazoa</taxon>
        <taxon>Spiralia</taxon>
        <taxon>Lophotrochozoa</taxon>
        <taxon>Mollusca</taxon>
        <taxon>Cephalopoda</taxon>
        <taxon>Coleoidea</taxon>
        <taxon>Octopodiformes</taxon>
        <taxon>Octopoda</taxon>
        <taxon>Incirrata</taxon>
        <taxon>Octopodidae</taxon>
        <taxon>Octopus</taxon>
    </lineage>
</organism>
<dbReference type="EMBL" id="OX597823">
    <property type="protein sequence ID" value="CAI9728859.1"/>
    <property type="molecule type" value="Genomic_DNA"/>
</dbReference>
<dbReference type="InterPro" id="IPR009057">
    <property type="entry name" value="Homeodomain-like_sf"/>
</dbReference>
<dbReference type="Gene3D" id="3.30.420.10">
    <property type="entry name" value="Ribonuclease H-like superfamily/Ribonuclease H"/>
    <property type="match status" value="1"/>
</dbReference>
<evidence type="ECO:0000259" key="2">
    <source>
        <dbReference type="Pfam" id="PF25787"/>
    </source>
</evidence>
<evidence type="ECO:0000313" key="3">
    <source>
        <dbReference type="EMBL" id="CAI9728859.1"/>
    </source>
</evidence>
<dbReference type="InterPro" id="IPR036397">
    <property type="entry name" value="RNaseH_sf"/>
</dbReference>
<dbReference type="GO" id="GO:0003676">
    <property type="term" value="F:nucleic acid binding"/>
    <property type="evidence" value="ECO:0007669"/>
    <property type="project" value="InterPro"/>
</dbReference>
<evidence type="ECO:0000259" key="1">
    <source>
        <dbReference type="Pfam" id="PF13358"/>
    </source>
</evidence>
<keyword evidence="4" id="KW-1185">Reference proteome</keyword>
<reference evidence="3" key="1">
    <citation type="submission" date="2023-08" db="EMBL/GenBank/DDBJ databases">
        <authorList>
            <person name="Alioto T."/>
            <person name="Alioto T."/>
            <person name="Gomez Garrido J."/>
        </authorList>
    </citation>
    <scope>NUCLEOTIDE SEQUENCE</scope>
</reference>
<dbReference type="SUPFAM" id="SSF46689">
    <property type="entry name" value="Homeodomain-like"/>
    <property type="match status" value="1"/>
</dbReference>
<dbReference type="Pfam" id="PF25787">
    <property type="entry name" value="HTH_SB"/>
    <property type="match status" value="1"/>
</dbReference>
<dbReference type="InterPro" id="IPR038717">
    <property type="entry name" value="Tc1-like_DDE_dom"/>
</dbReference>
<name>A0AA36B799_OCTVU</name>
<dbReference type="InterPro" id="IPR036388">
    <property type="entry name" value="WH-like_DNA-bd_sf"/>
</dbReference>
<sequence>MAPKGKELSEDLKKIIFNLYKNGLEYKYISKRIHISVNTVADVIQKYKATGRLNNKDNSGRPSILTARDIRHIQRCMMDEDNSDKCTVPTVKHGGRSVMLWGCMSAAGVGELTFIERTMDSRLHCEILQKTMLKSIKELGRYSMFQHDNDPKYISKMTTKILSDKKIKVLPWPTISPKINPVEHLWGVLKRKVEEKKPRNVIQLKDIIELNGGRFHQLYAEI</sequence>
<dbReference type="PANTHER" id="PTHR46068">
    <property type="entry name" value="PROTEIN CBG27172"/>
    <property type="match status" value="1"/>
</dbReference>
<feature type="domain" description="Sleeping Beauty transposase HTH" evidence="2">
    <location>
        <begin position="4"/>
        <end position="52"/>
    </location>
</feature>
<dbReference type="Gene3D" id="1.10.10.10">
    <property type="entry name" value="Winged helix-like DNA-binding domain superfamily/Winged helix DNA-binding domain"/>
    <property type="match status" value="1"/>
</dbReference>
<dbReference type="AlphaFoldDB" id="A0AA36B799"/>
<feature type="domain" description="Tc1-like transposase DDE" evidence="1">
    <location>
        <begin position="90"/>
        <end position="205"/>
    </location>
</feature>
<dbReference type="Proteomes" id="UP001162480">
    <property type="component" value="Chromosome 10"/>
</dbReference>
<evidence type="ECO:0000313" key="4">
    <source>
        <dbReference type="Proteomes" id="UP001162480"/>
    </source>
</evidence>
<dbReference type="Pfam" id="PF13358">
    <property type="entry name" value="DDE_3"/>
    <property type="match status" value="1"/>
</dbReference>
<accession>A0AA36B799</accession>
<gene>
    <name evidence="3" type="ORF">OCTVUL_1B021838</name>
</gene>